<dbReference type="EMBL" id="CP061800">
    <property type="protein sequence ID" value="QTA90641.1"/>
    <property type="molecule type" value="Genomic_DNA"/>
</dbReference>
<sequence length="54" mass="6275">MKSGSPYVIHINNPRKNQQRLFLSPGQISDNIPKTQADTYKHLYNQLFVILFSL</sequence>
<dbReference type="Proteomes" id="UP000663722">
    <property type="component" value="Chromosome"/>
</dbReference>
<keyword evidence="2" id="KW-1185">Reference proteome</keyword>
<name>A0A975GR32_9BACT</name>
<organism evidence="1 2">
    <name type="scientific">Desulfonema magnum</name>
    <dbReference type="NCBI Taxonomy" id="45655"/>
    <lineage>
        <taxon>Bacteria</taxon>
        <taxon>Pseudomonadati</taxon>
        <taxon>Thermodesulfobacteriota</taxon>
        <taxon>Desulfobacteria</taxon>
        <taxon>Desulfobacterales</taxon>
        <taxon>Desulfococcaceae</taxon>
        <taxon>Desulfonema</taxon>
    </lineage>
</organism>
<evidence type="ECO:0000313" key="1">
    <source>
        <dbReference type="EMBL" id="QTA90641.1"/>
    </source>
</evidence>
<reference evidence="1" key="1">
    <citation type="journal article" date="2021" name="Microb. Physiol.">
        <title>Proteogenomic Insights into the Physiology of Marine, Sulfate-Reducing, Filamentous Desulfonema limicola and Desulfonema magnum.</title>
        <authorList>
            <person name="Schnaars V."/>
            <person name="Wohlbrand L."/>
            <person name="Scheve S."/>
            <person name="Hinrichs C."/>
            <person name="Reinhardt R."/>
            <person name="Rabus R."/>
        </authorList>
    </citation>
    <scope>NUCLEOTIDE SEQUENCE</scope>
    <source>
        <strain evidence="1">4be13</strain>
    </source>
</reference>
<dbReference type="KEGG" id="dmm:dnm_067020"/>
<accession>A0A975GR32</accession>
<gene>
    <name evidence="1" type="ORF">dnm_067020</name>
</gene>
<dbReference type="AlphaFoldDB" id="A0A975GR32"/>
<protein>
    <submittedName>
        <fullName evidence="1">Uncharacterized protein</fullName>
    </submittedName>
</protein>
<proteinExistence type="predicted"/>
<evidence type="ECO:0000313" key="2">
    <source>
        <dbReference type="Proteomes" id="UP000663722"/>
    </source>
</evidence>